<dbReference type="InterPro" id="IPR008254">
    <property type="entry name" value="Flavodoxin/NO_synth"/>
</dbReference>
<evidence type="ECO:0000259" key="2">
    <source>
        <dbReference type="PROSITE" id="PS50902"/>
    </source>
</evidence>
<comment type="caution">
    <text evidence="3">The sequence shown here is derived from an EMBL/GenBank/DDBJ whole genome shotgun (WGS) entry which is preliminary data.</text>
</comment>
<dbReference type="EMBL" id="DXCQ01000050">
    <property type="protein sequence ID" value="HIY97157.1"/>
    <property type="molecule type" value="Genomic_DNA"/>
</dbReference>
<evidence type="ECO:0000256" key="1">
    <source>
        <dbReference type="ARBA" id="ARBA00007121"/>
    </source>
</evidence>
<reference evidence="3" key="2">
    <citation type="submission" date="2021-04" db="EMBL/GenBank/DDBJ databases">
        <authorList>
            <person name="Gilroy R."/>
        </authorList>
    </citation>
    <scope>NUCLEOTIDE SEQUENCE</scope>
    <source>
        <strain evidence="3">1345</strain>
    </source>
</reference>
<sequence>MKAIKIAEGVYWVGAIDWNLRNFHGYETEKGSTYNAYLILDEKIALIDAVKSGFEEEMLARVSSVIDPAKIDIIISNHAEPDHSGGIPAVLNAAKNAKVYCAAGAGVKDLTAYYGDLGYIGVKAGETLSLGKRTLTFVPTPMVHWPDNMVSFMTPDNILFSNDAFGQHYASDERLDTECDLAEAFIQARKYYANIVQPYGMQTGKALAALEGLQIDTICPSHGIVWTKHIPEILALYKSWVANEYDDTAAIVYDTMWHSTEAMAHAIESAFLACGLKPRLYNLHYCHNSDIIADAMTAKYIAVGSPTLNNNMMPSVASFLTYFKGLNGNKKKYIAFGSYGWGGQSPDQVSEALKSPKCEALLPAIRQAYKPSPEDLEKITADVAAALRKDMQA</sequence>
<feature type="domain" description="Flavodoxin-like" evidence="2">
    <location>
        <begin position="249"/>
        <end position="387"/>
    </location>
</feature>
<reference evidence="3" key="1">
    <citation type="journal article" date="2021" name="PeerJ">
        <title>Extensive microbial diversity within the chicken gut microbiome revealed by metagenomics and culture.</title>
        <authorList>
            <person name="Gilroy R."/>
            <person name="Ravi A."/>
            <person name="Getino M."/>
            <person name="Pursley I."/>
            <person name="Horton D.L."/>
            <person name="Alikhan N.F."/>
            <person name="Baker D."/>
            <person name="Gharbi K."/>
            <person name="Hall N."/>
            <person name="Watson M."/>
            <person name="Adriaenssens E.M."/>
            <person name="Foster-Nyarko E."/>
            <person name="Jarju S."/>
            <person name="Secka A."/>
            <person name="Antonio M."/>
            <person name="Oren A."/>
            <person name="Chaudhuri R.R."/>
            <person name="La Ragione R."/>
            <person name="Hildebrand F."/>
            <person name="Pallen M.J."/>
        </authorList>
    </citation>
    <scope>NUCLEOTIDE SEQUENCE</scope>
    <source>
        <strain evidence="3">1345</strain>
    </source>
</reference>
<dbReference type="PROSITE" id="PS50902">
    <property type="entry name" value="FLAVODOXIN_LIKE"/>
    <property type="match status" value="1"/>
</dbReference>
<dbReference type="GO" id="GO:0046872">
    <property type="term" value="F:metal ion binding"/>
    <property type="evidence" value="ECO:0007669"/>
    <property type="project" value="InterPro"/>
</dbReference>
<dbReference type="InterPro" id="IPR045761">
    <property type="entry name" value="ODP_dom"/>
</dbReference>
<dbReference type="GO" id="GO:0009055">
    <property type="term" value="F:electron transfer activity"/>
    <property type="evidence" value="ECO:0007669"/>
    <property type="project" value="InterPro"/>
</dbReference>
<dbReference type="PANTHER" id="PTHR43717">
    <property type="entry name" value="ANAEROBIC NITRIC OXIDE REDUCTASE FLAVORUBREDOXIN"/>
    <property type="match status" value="1"/>
</dbReference>
<dbReference type="Gene3D" id="3.60.15.10">
    <property type="entry name" value="Ribonuclease Z/Hydroxyacylglutathione hydrolase-like"/>
    <property type="match status" value="1"/>
</dbReference>
<name>A0A9D2CSZ0_9FIRM</name>
<protein>
    <submittedName>
        <fullName evidence="3">FprA family A-type flavoprotein</fullName>
    </submittedName>
</protein>
<dbReference type="Pfam" id="PF19583">
    <property type="entry name" value="ODP"/>
    <property type="match status" value="1"/>
</dbReference>
<dbReference type="InterPro" id="IPR016440">
    <property type="entry name" value="Rubredoxin-O_OxRdtase"/>
</dbReference>
<proteinExistence type="inferred from homology"/>
<dbReference type="SUPFAM" id="SSF52218">
    <property type="entry name" value="Flavoproteins"/>
    <property type="match status" value="1"/>
</dbReference>
<comment type="similarity">
    <text evidence="1">In the N-terminal section; belongs to the zinc metallo-hydrolase group 3 family.</text>
</comment>
<evidence type="ECO:0000313" key="4">
    <source>
        <dbReference type="Proteomes" id="UP000886750"/>
    </source>
</evidence>
<dbReference type="GO" id="GO:0016651">
    <property type="term" value="F:oxidoreductase activity, acting on NAD(P)H"/>
    <property type="evidence" value="ECO:0007669"/>
    <property type="project" value="UniProtKB-ARBA"/>
</dbReference>
<dbReference type="PANTHER" id="PTHR43717:SF1">
    <property type="entry name" value="ANAEROBIC NITRIC OXIDE REDUCTASE FLAVORUBREDOXIN"/>
    <property type="match status" value="1"/>
</dbReference>
<evidence type="ECO:0000313" key="3">
    <source>
        <dbReference type="EMBL" id="HIY97157.1"/>
    </source>
</evidence>
<dbReference type="InterPro" id="IPR029039">
    <property type="entry name" value="Flavoprotein-like_sf"/>
</dbReference>
<dbReference type="SMART" id="SM00849">
    <property type="entry name" value="Lactamase_B"/>
    <property type="match status" value="1"/>
</dbReference>
<dbReference type="CDD" id="cd07709">
    <property type="entry name" value="flavodiiron_proteins_MBL-fold"/>
    <property type="match status" value="1"/>
</dbReference>
<accession>A0A9D2CSZ0</accession>
<dbReference type="PIRSF" id="PIRSF005243">
    <property type="entry name" value="ROO"/>
    <property type="match status" value="1"/>
</dbReference>
<dbReference type="InterPro" id="IPR036866">
    <property type="entry name" value="RibonucZ/Hydroxyglut_hydro"/>
</dbReference>
<dbReference type="SUPFAM" id="SSF56281">
    <property type="entry name" value="Metallo-hydrolase/oxidoreductase"/>
    <property type="match status" value="1"/>
</dbReference>
<dbReference type="Pfam" id="PF00258">
    <property type="entry name" value="Flavodoxin_1"/>
    <property type="match status" value="1"/>
</dbReference>
<dbReference type="GO" id="GO:0010181">
    <property type="term" value="F:FMN binding"/>
    <property type="evidence" value="ECO:0007669"/>
    <property type="project" value="InterPro"/>
</dbReference>
<dbReference type="Proteomes" id="UP000886750">
    <property type="component" value="Unassembled WGS sequence"/>
</dbReference>
<gene>
    <name evidence="3" type="ORF">H9729_05655</name>
</gene>
<dbReference type="AlphaFoldDB" id="A0A9D2CSZ0"/>
<dbReference type="Gene3D" id="3.40.50.360">
    <property type="match status" value="1"/>
</dbReference>
<dbReference type="InterPro" id="IPR001279">
    <property type="entry name" value="Metallo-B-lactamas"/>
</dbReference>
<organism evidence="3 4">
    <name type="scientific">Candidatus Borkfalkia excrementigallinarum</name>
    <dbReference type="NCBI Taxonomy" id="2838506"/>
    <lineage>
        <taxon>Bacteria</taxon>
        <taxon>Bacillati</taxon>
        <taxon>Bacillota</taxon>
        <taxon>Clostridia</taxon>
        <taxon>Christensenellales</taxon>
        <taxon>Christensenellaceae</taxon>
        <taxon>Candidatus Borkfalkia</taxon>
    </lineage>
</organism>